<evidence type="ECO:0000259" key="13">
    <source>
        <dbReference type="PROSITE" id="PS50873"/>
    </source>
</evidence>
<keyword evidence="4 9" id="KW-0479">Metal-binding</keyword>
<dbReference type="PANTHER" id="PTHR31356">
    <property type="entry name" value="THYLAKOID LUMENAL 29 KDA PROTEIN, CHLOROPLASTIC-RELATED"/>
    <property type="match status" value="1"/>
</dbReference>
<dbReference type="InterPro" id="IPR010255">
    <property type="entry name" value="Haem_peroxidase_sf"/>
</dbReference>
<dbReference type="PROSITE" id="PS00436">
    <property type="entry name" value="PEROXIDASE_2"/>
    <property type="match status" value="1"/>
</dbReference>
<feature type="binding site" evidence="9">
    <location>
        <position position="85"/>
    </location>
    <ligand>
        <name>Ca(2+)</name>
        <dbReference type="ChEBI" id="CHEBI:29108"/>
        <label>1</label>
    </ligand>
</feature>
<comment type="similarity">
    <text evidence="1 12">Belongs to the peroxidase family. Ligninase subfamily.</text>
</comment>
<evidence type="ECO:0000256" key="10">
    <source>
        <dbReference type="PIRSR" id="PIRSR601621-3"/>
    </source>
</evidence>
<dbReference type="GO" id="GO:0004601">
    <property type="term" value="F:peroxidase activity"/>
    <property type="evidence" value="ECO:0007669"/>
    <property type="project" value="UniProtKB-KW"/>
</dbReference>
<keyword evidence="12" id="KW-0732">Signal</keyword>
<feature type="binding site" evidence="9">
    <location>
        <position position="235"/>
    </location>
    <ligand>
        <name>Ca(2+)</name>
        <dbReference type="ChEBI" id="CHEBI:29108"/>
        <label>2</label>
    </ligand>
</feature>
<evidence type="ECO:0000256" key="11">
    <source>
        <dbReference type="PIRSR" id="PIRSR601621-4"/>
    </source>
</evidence>
<dbReference type="Gene3D" id="1.10.520.10">
    <property type="match status" value="1"/>
</dbReference>
<feature type="chain" id="PRO_5006994182" description="Peroxidase" evidence="12">
    <location>
        <begin position="24"/>
        <end position="365"/>
    </location>
</feature>
<comment type="cofactor">
    <cofactor evidence="9 12">
        <name>Ca(2+)</name>
        <dbReference type="ChEBI" id="CHEBI:29108"/>
    </cofactor>
    <text evidence="9 12">Binds 2 calcium ions per subunit.</text>
</comment>
<gene>
    <name evidence="14" type="ORF">PCON_11254</name>
</gene>
<dbReference type="AlphaFoldDB" id="U4LBM7"/>
<dbReference type="SUPFAM" id="SSF48113">
    <property type="entry name" value="Heme-dependent peroxidases"/>
    <property type="match status" value="1"/>
</dbReference>
<evidence type="ECO:0000256" key="5">
    <source>
        <dbReference type="ARBA" id="ARBA00023002"/>
    </source>
</evidence>
<feature type="site" description="Transition state stabilizer" evidence="10">
    <location>
        <position position="80"/>
    </location>
</feature>
<dbReference type="PRINTS" id="PR00458">
    <property type="entry name" value="PEROXIDASE"/>
</dbReference>
<name>U4LBM7_PYROM</name>
<dbReference type="eggNOG" id="ENOG502QT8W">
    <property type="taxonomic scope" value="Eukaryota"/>
</dbReference>
<dbReference type="InterPro" id="IPR002016">
    <property type="entry name" value="Haem_peroxidase"/>
</dbReference>
<evidence type="ECO:0000313" key="15">
    <source>
        <dbReference type="Proteomes" id="UP000018144"/>
    </source>
</evidence>
<feature type="domain" description="Plant heme peroxidase family profile" evidence="13">
    <location>
        <begin position="138"/>
        <end position="211"/>
    </location>
</feature>
<reference evidence="14 15" key="1">
    <citation type="journal article" date="2013" name="PLoS Genet.">
        <title>The genome and development-dependent transcriptomes of Pyronema confluens: a window into fungal evolution.</title>
        <authorList>
            <person name="Traeger S."/>
            <person name="Altegoer F."/>
            <person name="Freitag M."/>
            <person name="Gabaldon T."/>
            <person name="Kempken F."/>
            <person name="Kumar A."/>
            <person name="Marcet-Houben M."/>
            <person name="Poggeler S."/>
            <person name="Stajich J.E."/>
            <person name="Nowrousian M."/>
        </authorList>
    </citation>
    <scope>NUCLEOTIDE SEQUENCE [LARGE SCALE GENOMIC DNA]</scope>
    <source>
        <strain evidence="15">CBS 100304</strain>
        <tissue evidence="14">Vegetative mycelium</tissue>
    </source>
</reference>
<sequence length="365" mass="41187">MISTRWMISVLLVGLTIFQLTTASDLQRTLNFPDTNRGKTINRGQNSRNKVCRKWYGIRDRILRDVFQGQCGDAARAAVRLAFHDAGTFSQMRQRRGQKNGGADGSMLWDLQEVLRPENNGLQNIVTALRPLPREYGVSNADILHVAGILAVIICPGGPPIETWIGRRDIGVRNPDGMIPDVNDSVEKMLARFADMGLSVRDTMALVGAHSTAKQRFVDPSQAGKSMDSTVDIWDVKFYGETLNSTTPDGVFKFASDVKFSQHRLSARQFKRFVDEQDDWDDDYADAHERMSLLGQDRRRMTRCTEILPPKIDLGPLFIDKDGDNGADSEDERQFSPKDAFSLRVDRGRLRTVLRRLRGYWGYSG</sequence>
<keyword evidence="2 12" id="KW-0575">Peroxidase</keyword>
<feature type="binding site" evidence="9">
    <location>
        <position position="106"/>
    </location>
    <ligand>
        <name>Ca(2+)</name>
        <dbReference type="ChEBI" id="CHEBI:29108"/>
        <label>1</label>
    </ligand>
</feature>
<protein>
    <recommendedName>
        <fullName evidence="12">Peroxidase</fullName>
        <ecNumber evidence="12">1.11.1.-</ecNumber>
    </recommendedName>
</protein>
<dbReference type="PROSITE" id="PS50873">
    <property type="entry name" value="PEROXIDASE_4"/>
    <property type="match status" value="1"/>
</dbReference>
<accession>U4LBM7</accession>
<evidence type="ECO:0000313" key="14">
    <source>
        <dbReference type="EMBL" id="CCX11660.1"/>
    </source>
</evidence>
<keyword evidence="11" id="KW-1015">Disulfide bond</keyword>
<keyword evidence="3 9" id="KW-0349">Heme</keyword>
<dbReference type="OMA" id="ADKCCVW"/>
<dbReference type="Pfam" id="PF00141">
    <property type="entry name" value="peroxidase"/>
    <property type="match status" value="1"/>
</dbReference>
<dbReference type="PRINTS" id="PR00462">
    <property type="entry name" value="LIGNINASE"/>
</dbReference>
<dbReference type="Gene3D" id="1.10.420.10">
    <property type="entry name" value="Peroxidase, domain 2"/>
    <property type="match status" value="1"/>
</dbReference>
<dbReference type="EMBL" id="HF935630">
    <property type="protein sequence ID" value="CCX11660.1"/>
    <property type="molecule type" value="Genomic_DNA"/>
</dbReference>
<feature type="active site" description="Proton acceptor" evidence="8">
    <location>
        <position position="84"/>
    </location>
</feature>
<keyword evidence="6 9" id="KW-0408">Iron</keyword>
<feature type="binding site" evidence="9">
    <location>
        <position position="228"/>
    </location>
    <ligand>
        <name>Ca(2+)</name>
        <dbReference type="ChEBI" id="CHEBI:29108"/>
        <label>2</label>
    </ligand>
</feature>
<dbReference type="GO" id="GO:0042744">
    <property type="term" value="P:hydrogen peroxide catabolic process"/>
    <property type="evidence" value="ECO:0007669"/>
    <property type="project" value="TreeGrafter"/>
</dbReference>
<dbReference type="STRING" id="1076935.U4LBM7"/>
<evidence type="ECO:0000256" key="1">
    <source>
        <dbReference type="ARBA" id="ARBA00006089"/>
    </source>
</evidence>
<dbReference type="EC" id="1.11.1.-" evidence="12"/>
<dbReference type="PANTHER" id="PTHR31356:SF66">
    <property type="entry name" value="CATALASE-PEROXIDASE"/>
    <property type="match status" value="1"/>
</dbReference>
<dbReference type="InterPro" id="IPR019794">
    <property type="entry name" value="Peroxidases_AS"/>
</dbReference>
<evidence type="ECO:0000256" key="6">
    <source>
        <dbReference type="ARBA" id="ARBA00023004"/>
    </source>
</evidence>
<evidence type="ECO:0000256" key="7">
    <source>
        <dbReference type="ARBA" id="ARBA00023180"/>
    </source>
</evidence>
<evidence type="ECO:0000256" key="12">
    <source>
        <dbReference type="RuleBase" id="RU363051"/>
    </source>
</evidence>
<keyword evidence="15" id="KW-1185">Reference proteome</keyword>
<dbReference type="GO" id="GO:0034599">
    <property type="term" value="P:cellular response to oxidative stress"/>
    <property type="evidence" value="ECO:0007669"/>
    <property type="project" value="InterPro"/>
</dbReference>
<feature type="binding site" evidence="9">
    <location>
        <position position="104"/>
    </location>
    <ligand>
        <name>Ca(2+)</name>
        <dbReference type="ChEBI" id="CHEBI:29108"/>
        <label>1</label>
    </ligand>
</feature>
<feature type="binding site" evidence="9">
    <location>
        <position position="230"/>
    </location>
    <ligand>
        <name>Ca(2+)</name>
        <dbReference type="ChEBI" id="CHEBI:29108"/>
        <label>2</label>
    </ligand>
</feature>
<evidence type="ECO:0000256" key="8">
    <source>
        <dbReference type="PIRSR" id="PIRSR601621-1"/>
    </source>
</evidence>
<dbReference type="Proteomes" id="UP000018144">
    <property type="component" value="Unassembled WGS sequence"/>
</dbReference>
<comment type="cofactor">
    <cofactor evidence="9">
        <name>heme b</name>
        <dbReference type="ChEBI" id="CHEBI:60344"/>
    </cofactor>
    <text evidence="9">Binds 1 heme b (iron(II)-protoporphyrin IX) group per subunit.</text>
</comment>
<feature type="binding site" evidence="9">
    <location>
        <position position="211"/>
    </location>
    <ligand>
        <name>Ca(2+)</name>
        <dbReference type="ChEBI" id="CHEBI:29108"/>
        <label>2</label>
    </ligand>
</feature>
<feature type="signal peptide" evidence="12">
    <location>
        <begin position="1"/>
        <end position="23"/>
    </location>
</feature>
<proteinExistence type="inferred from homology"/>
<keyword evidence="5 12" id="KW-0560">Oxidoreductase</keyword>
<keyword evidence="9 12" id="KW-0106">Calcium</keyword>
<evidence type="ECO:0000256" key="9">
    <source>
        <dbReference type="PIRSR" id="PIRSR601621-2"/>
    </source>
</evidence>
<keyword evidence="7" id="KW-0325">Glycoprotein</keyword>
<feature type="binding site" description="axial binding residue" evidence="9">
    <location>
        <position position="210"/>
    </location>
    <ligand>
        <name>heme b</name>
        <dbReference type="ChEBI" id="CHEBI:60344"/>
    </ligand>
    <ligandPart>
        <name>Fe</name>
        <dbReference type="ChEBI" id="CHEBI:18248"/>
    </ligandPart>
</feature>
<evidence type="ECO:0000256" key="3">
    <source>
        <dbReference type="ARBA" id="ARBA00022617"/>
    </source>
</evidence>
<evidence type="ECO:0000256" key="2">
    <source>
        <dbReference type="ARBA" id="ARBA00022559"/>
    </source>
</evidence>
<evidence type="ECO:0000256" key="4">
    <source>
        <dbReference type="ARBA" id="ARBA00022723"/>
    </source>
</evidence>
<dbReference type="OrthoDB" id="2113341at2759"/>
<dbReference type="InterPro" id="IPR044831">
    <property type="entry name" value="Ccp1-like"/>
</dbReference>
<dbReference type="GO" id="GO:0020037">
    <property type="term" value="F:heme binding"/>
    <property type="evidence" value="ECO:0007669"/>
    <property type="project" value="UniProtKB-UniRule"/>
</dbReference>
<dbReference type="InterPro" id="IPR001621">
    <property type="entry name" value="Ligninase"/>
</dbReference>
<organism evidence="14 15">
    <name type="scientific">Pyronema omphalodes (strain CBS 100304)</name>
    <name type="common">Pyronema confluens</name>
    <dbReference type="NCBI Taxonomy" id="1076935"/>
    <lineage>
        <taxon>Eukaryota</taxon>
        <taxon>Fungi</taxon>
        <taxon>Dikarya</taxon>
        <taxon>Ascomycota</taxon>
        <taxon>Pezizomycotina</taxon>
        <taxon>Pezizomycetes</taxon>
        <taxon>Pezizales</taxon>
        <taxon>Pyronemataceae</taxon>
        <taxon>Pyronema</taxon>
    </lineage>
</organism>
<dbReference type="GO" id="GO:0000302">
    <property type="term" value="P:response to reactive oxygen species"/>
    <property type="evidence" value="ECO:0007669"/>
    <property type="project" value="TreeGrafter"/>
</dbReference>
<feature type="disulfide bond" evidence="11">
    <location>
        <begin position="52"/>
        <end position="304"/>
    </location>
</feature>
<feature type="disulfide bond" evidence="11">
    <location>
        <begin position="71"/>
        <end position="155"/>
    </location>
</feature>
<dbReference type="GO" id="GO:0046872">
    <property type="term" value="F:metal ion binding"/>
    <property type="evidence" value="ECO:0007669"/>
    <property type="project" value="UniProtKB-UniRule"/>
</dbReference>